<evidence type="ECO:0000313" key="1">
    <source>
        <dbReference type="EMBL" id="SIT18735.1"/>
    </source>
</evidence>
<protein>
    <submittedName>
        <fullName evidence="1">Uncharacterized conserved protein, DUF1800 family</fullName>
    </submittedName>
</protein>
<dbReference type="EMBL" id="FTOU01000041">
    <property type="protein sequence ID" value="SIT18735.1"/>
    <property type="molecule type" value="Genomic_DNA"/>
</dbReference>
<comment type="caution">
    <text evidence="1">The sequence shown here is derived from an EMBL/GenBank/DDBJ whole genome shotgun (WGS) entry which is preliminary data.</text>
</comment>
<dbReference type="AlphaFoldDB" id="A0AA45W8R2"/>
<reference evidence="1 2" key="1">
    <citation type="submission" date="2017-01" db="EMBL/GenBank/DDBJ databases">
        <authorList>
            <person name="Varghese N."/>
            <person name="Submissions S."/>
        </authorList>
    </citation>
    <scope>NUCLEOTIDE SEQUENCE [LARGE SCALE GENOMIC DNA]</scope>
    <source>
        <strain evidence="1 2">DSM 18447</strain>
    </source>
</reference>
<proteinExistence type="predicted"/>
<evidence type="ECO:0000313" key="2">
    <source>
        <dbReference type="Proteomes" id="UP000186216"/>
    </source>
</evidence>
<accession>A0AA45W8R2</accession>
<sequence>MMGSLMISYPELATIRLGYGLSSHMVQPFGPDEILAAIHQAGPDGDTVNMEQLRKLQLRTAKLRQRIKLGEKRAREAYTTERQYIVQLVRKEMQRRFARAIDDPIGFGERLVQFWADHFTVGGGPPHQRLMTACYVNEAIRPHITGNFADLMFAAETHPSMLIYLNQNSSIGPNSRAAQKAQEKRHTGLNENLAREMIELHSLGVGADYTQKDVRQLAKLLTGLTYRAMRDELFNANRAEPGPEIVLGKHYGEHGAARLSDIRAVITDLARHPDTAQHLARKLAIHFVTDQPPQSLVDRLARVYADTDGDLNAMNTELVEAPELTAFFRHKIRQPFDFMVASLRSLGVTGNEIMALKPRQFHGWLTYPLAKMGQQWGNPPGPDGWPESGENWVTPQGIAARIDWAMRIPIKLRKNLPDPRQLLQVALGDTASEALQWAVPKAETARDGVAIVLASADFNRR</sequence>
<dbReference type="Pfam" id="PF08811">
    <property type="entry name" value="DUF1800"/>
    <property type="match status" value="1"/>
</dbReference>
<name>A0AA45W8R2_9RHOB</name>
<gene>
    <name evidence="1" type="ORF">SAMN05421772_1413</name>
</gene>
<organism evidence="1 2">
    <name type="scientific">Paracoccus saliphilus</name>
    <dbReference type="NCBI Taxonomy" id="405559"/>
    <lineage>
        <taxon>Bacteria</taxon>
        <taxon>Pseudomonadati</taxon>
        <taxon>Pseudomonadota</taxon>
        <taxon>Alphaproteobacteria</taxon>
        <taxon>Rhodobacterales</taxon>
        <taxon>Paracoccaceae</taxon>
        <taxon>Paracoccus</taxon>
    </lineage>
</organism>
<dbReference type="RefSeq" id="WP_272848307.1">
    <property type="nucleotide sequence ID" value="NZ_CP067141.1"/>
</dbReference>
<dbReference type="InterPro" id="IPR014917">
    <property type="entry name" value="DUF1800"/>
</dbReference>
<dbReference type="Proteomes" id="UP000186216">
    <property type="component" value="Unassembled WGS sequence"/>
</dbReference>